<evidence type="ECO:0000256" key="3">
    <source>
        <dbReference type="ARBA" id="ARBA00022679"/>
    </source>
</evidence>
<evidence type="ECO:0000256" key="7">
    <source>
        <dbReference type="SAM" id="MobiDB-lite"/>
    </source>
</evidence>
<accession>A0A1B9AUW5</accession>
<dbReference type="InterPro" id="IPR050750">
    <property type="entry name" value="C5-MTase"/>
</dbReference>
<keyword evidence="3 6" id="KW-0808">Transferase</keyword>
<dbReference type="GO" id="GO:0009307">
    <property type="term" value="P:DNA restriction-modification system"/>
    <property type="evidence" value="ECO:0007669"/>
    <property type="project" value="UniProtKB-KW"/>
</dbReference>
<dbReference type="NCBIfam" id="TIGR00675">
    <property type="entry name" value="dcm"/>
    <property type="match status" value="1"/>
</dbReference>
<evidence type="ECO:0000313" key="9">
    <source>
        <dbReference type="Proteomes" id="UP000092578"/>
    </source>
</evidence>
<evidence type="ECO:0000256" key="6">
    <source>
        <dbReference type="PROSITE-ProRule" id="PRU01016"/>
    </source>
</evidence>
<organism evidence="8 9">
    <name type="scientific">Pseudobacillus wudalianchiensis</name>
    <dbReference type="NCBI Taxonomy" id="1743143"/>
    <lineage>
        <taxon>Bacteria</taxon>
        <taxon>Bacillati</taxon>
        <taxon>Bacillota</taxon>
        <taxon>Bacilli</taxon>
        <taxon>Bacillales</taxon>
        <taxon>Bacillaceae</taxon>
        <taxon>Pseudobacillus</taxon>
    </lineage>
</organism>
<feature type="active site" evidence="6">
    <location>
        <position position="64"/>
    </location>
</feature>
<feature type="region of interest" description="Disordered" evidence="7">
    <location>
        <begin position="68"/>
        <end position="93"/>
    </location>
</feature>
<dbReference type="Gene3D" id="3.40.50.150">
    <property type="entry name" value="Vaccinia Virus protein VP39"/>
    <property type="match status" value="1"/>
</dbReference>
<dbReference type="PANTHER" id="PTHR46098">
    <property type="entry name" value="TRNA (CYTOSINE(38)-C(5))-METHYLTRANSFERASE"/>
    <property type="match status" value="1"/>
</dbReference>
<dbReference type="AlphaFoldDB" id="A0A1B9AUW5"/>
<dbReference type="InterPro" id="IPR029063">
    <property type="entry name" value="SAM-dependent_MTases_sf"/>
</dbReference>
<comment type="caution">
    <text evidence="8">The sequence shown here is derived from an EMBL/GenBank/DDBJ whole genome shotgun (WGS) entry which is preliminary data.</text>
</comment>
<gene>
    <name evidence="8" type="ORF">A8F95_08685</name>
</gene>
<evidence type="ECO:0000313" key="8">
    <source>
        <dbReference type="EMBL" id="OCA87488.1"/>
    </source>
</evidence>
<comment type="similarity">
    <text evidence="6">Belongs to the class I-like SAM-binding methyltransferase superfamily. C5-methyltransferase family.</text>
</comment>
<dbReference type="Pfam" id="PF00145">
    <property type="entry name" value="DNA_methylase"/>
    <property type="match status" value="1"/>
</dbReference>
<keyword evidence="9" id="KW-1185">Reference proteome</keyword>
<name>A0A1B9AUW5_9BACI</name>
<protein>
    <recommendedName>
        <fullName evidence="1">DNA (cytosine-5-)-methyltransferase</fullName>
        <ecNumber evidence="1">2.1.1.37</ecNumber>
    </recommendedName>
</protein>
<dbReference type="SUPFAM" id="SSF53335">
    <property type="entry name" value="S-adenosyl-L-methionine-dependent methyltransferases"/>
    <property type="match status" value="1"/>
</dbReference>
<evidence type="ECO:0000256" key="2">
    <source>
        <dbReference type="ARBA" id="ARBA00022603"/>
    </source>
</evidence>
<proteinExistence type="inferred from homology"/>
<keyword evidence="2 6" id="KW-0489">Methyltransferase</keyword>
<keyword evidence="5" id="KW-0680">Restriction system</keyword>
<sequence length="336" mass="38579">MFGGIGAPRKALINLGIEHKSIDYVEIQENRVRAYNALYDHSHKPQSVVGWNLQPDILVHGSPCQDNSRAQYSSVMDKNKKKRGASKGSGTRSSLMHETIKIIRNMGDWKPRAVIWENVTGVLDKKTVGAFNEYLHDMADLGYSNSFDVLDARDFGIPHFRERVFCISTLGKPFNFGRLKQKPMRHIKGFLEENVTAPQYMITIPSMLNKIEEFNPVKPSDAYKRRLSVIEDFCWTITERQDRCPNAGIIRLEDKPMYRYLTEREVWRLMGFDDEDFELMLKQFPTKPGKRNATLYALAGNSIVVDVLEAIFEVLLKEDFGTEFVSDKNGQMQLIC</sequence>
<evidence type="ECO:0000256" key="4">
    <source>
        <dbReference type="ARBA" id="ARBA00022691"/>
    </source>
</evidence>
<dbReference type="PANTHER" id="PTHR46098:SF1">
    <property type="entry name" value="TRNA (CYTOSINE(38)-C(5))-METHYLTRANSFERASE"/>
    <property type="match status" value="1"/>
</dbReference>
<dbReference type="PROSITE" id="PS51679">
    <property type="entry name" value="SAM_MT_C5"/>
    <property type="match status" value="1"/>
</dbReference>
<dbReference type="GO" id="GO:0003886">
    <property type="term" value="F:DNA (cytosine-5-)-methyltransferase activity"/>
    <property type="evidence" value="ECO:0007669"/>
    <property type="project" value="UniProtKB-EC"/>
</dbReference>
<dbReference type="EMBL" id="MAYT01000023">
    <property type="protein sequence ID" value="OCA87488.1"/>
    <property type="molecule type" value="Genomic_DNA"/>
</dbReference>
<dbReference type="Proteomes" id="UP000092578">
    <property type="component" value="Unassembled WGS sequence"/>
</dbReference>
<evidence type="ECO:0000256" key="5">
    <source>
        <dbReference type="ARBA" id="ARBA00022747"/>
    </source>
</evidence>
<reference evidence="9" key="1">
    <citation type="submission" date="2016-05" db="EMBL/GenBank/DDBJ databases">
        <authorList>
            <person name="Liu B."/>
            <person name="Wang J."/>
            <person name="Zhu Y."/>
            <person name="Liu G."/>
            <person name="Chen Q."/>
            <person name="Chen Z."/>
            <person name="Lan J."/>
            <person name="Che J."/>
            <person name="Ge C."/>
            <person name="Shi H."/>
            <person name="Pan Z."/>
            <person name="Liu X."/>
        </authorList>
    </citation>
    <scope>NUCLEOTIDE SEQUENCE [LARGE SCALE GENOMIC DNA]</scope>
    <source>
        <strain evidence="9">FJAT-27215</strain>
    </source>
</reference>
<dbReference type="EC" id="2.1.1.37" evidence="1"/>
<dbReference type="InterPro" id="IPR001525">
    <property type="entry name" value="C5_MeTfrase"/>
</dbReference>
<keyword evidence="4 6" id="KW-0949">S-adenosyl-L-methionine</keyword>
<dbReference type="GO" id="GO:0032259">
    <property type="term" value="P:methylation"/>
    <property type="evidence" value="ECO:0007669"/>
    <property type="project" value="UniProtKB-KW"/>
</dbReference>
<evidence type="ECO:0000256" key="1">
    <source>
        <dbReference type="ARBA" id="ARBA00011975"/>
    </source>
</evidence>